<evidence type="ECO:0000259" key="3">
    <source>
        <dbReference type="PROSITE" id="PS50222"/>
    </source>
</evidence>
<evidence type="ECO:0000313" key="4">
    <source>
        <dbReference type="EMBL" id="KAK2557632.1"/>
    </source>
</evidence>
<gene>
    <name evidence="4" type="ORF">P5673_019989</name>
</gene>
<dbReference type="PRINTS" id="PR00450">
    <property type="entry name" value="RECOVERIN"/>
</dbReference>
<dbReference type="SUPFAM" id="SSF47473">
    <property type="entry name" value="EF-hand"/>
    <property type="match status" value="1"/>
</dbReference>
<dbReference type="PROSITE" id="PS50222">
    <property type="entry name" value="EF_HAND_2"/>
    <property type="match status" value="4"/>
</dbReference>
<reference evidence="4" key="1">
    <citation type="journal article" date="2023" name="G3 (Bethesda)">
        <title>Whole genome assembly and annotation of the endangered Caribbean coral Acropora cervicornis.</title>
        <authorList>
            <person name="Selwyn J.D."/>
            <person name="Vollmer S.V."/>
        </authorList>
    </citation>
    <scope>NUCLEOTIDE SEQUENCE</scope>
    <source>
        <strain evidence="4">K2</strain>
    </source>
</reference>
<name>A0AAD9QAC6_ACRCE</name>
<keyword evidence="5" id="KW-1185">Reference proteome</keyword>
<dbReference type="Proteomes" id="UP001249851">
    <property type="component" value="Unassembled WGS sequence"/>
</dbReference>
<feature type="domain" description="EF-hand" evidence="3">
    <location>
        <begin position="50"/>
        <end position="85"/>
    </location>
</feature>
<comment type="caution">
    <text evidence="4">The sequence shown here is derived from an EMBL/GenBank/DDBJ whole genome shotgun (WGS) entry which is preliminary data.</text>
</comment>
<dbReference type="PROSITE" id="PS00018">
    <property type="entry name" value="EF_HAND_1"/>
    <property type="match status" value="4"/>
</dbReference>
<proteinExistence type="predicted"/>
<evidence type="ECO:0000313" key="5">
    <source>
        <dbReference type="Proteomes" id="UP001249851"/>
    </source>
</evidence>
<feature type="domain" description="EF-hand" evidence="3">
    <location>
        <begin position="86"/>
        <end position="121"/>
    </location>
</feature>
<keyword evidence="1" id="KW-0677">Repeat</keyword>
<reference evidence="4" key="2">
    <citation type="journal article" date="2023" name="Science">
        <title>Genomic signatures of disease resistance in endangered staghorn corals.</title>
        <authorList>
            <person name="Vollmer S.V."/>
            <person name="Selwyn J.D."/>
            <person name="Despard B.A."/>
            <person name="Roesel C.L."/>
        </authorList>
    </citation>
    <scope>NUCLEOTIDE SEQUENCE</scope>
    <source>
        <strain evidence="4">K2</strain>
    </source>
</reference>
<dbReference type="InterPro" id="IPR018247">
    <property type="entry name" value="EF_Hand_1_Ca_BS"/>
</dbReference>
<dbReference type="Gene3D" id="1.10.238.10">
    <property type="entry name" value="EF-hand"/>
    <property type="match status" value="2"/>
</dbReference>
<feature type="non-terminal residue" evidence="4">
    <location>
        <position position="1"/>
    </location>
</feature>
<dbReference type="Pfam" id="PF13499">
    <property type="entry name" value="EF-hand_7"/>
    <property type="match status" value="2"/>
</dbReference>
<dbReference type="InterPro" id="IPR050230">
    <property type="entry name" value="CALM/Myosin/TropC-like"/>
</dbReference>
<dbReference type="PANTHER" id="PTHR23048">
    <property type="entry name" value="MYOSIN LIGHT CHAIN 1, 3"/>
    <property type="match status" value="1"/>
</dbReference>
<protein>
    <submittedName>
        <fullName evidence="4">Calmodulin</fullName>
    </submittedName>
</protein>
<dbReference type="InterPro" id="IPR011992">
    <property type="entry name" value="EF-hand-dom_pair"/>
</dbReference>
<dbReference type="PANTHER" id="PTHR23048:SF0">
    <property type="entry name" value="CALMODULIN LIKE 3"/>
    <property type="match status" value="1"/>
</dbReference>
<organism evidence="4 5">
    <name type="scientific">Acropora cervicornis</name>
    <name type="common">Staghorn coral</name>
    <dbReference type="NCBI Taxonomy" id="6130"/>
    <lineage>
        <taxon>Eukaryota</taxon>
        <taxon>Metazoa</taxon>
        <taxon>Cnidaria</taxon>
        <taxon>Anthozoa</taxon>
        <taxon>Hexacorallia</taxon>
        <taxon>Scleractinia</taxon>
        <taxon>Astrocoeniina</taxon>
        <taxon>Acroporidae</taxon>
        <taxon>Acropora</taxon>
    </lineage>
</organism>
<dbReference type="AlphaFoldDB" id="A0AAD9QAC6"/>
<dbReference type="CDD" id="cd00051">
    <property type="entry name" value="EFh"/>
    <property type="match status" value="2"/>
</dbReference>
<feature type="domain" description="EF-hand" evidence="3">
    <location>
        <begin position="158"/>
        <end position="190"/>
    </location>
</feature>
<dbReference type="InterPro" id="IPR002048">
    <property type="entry name" value="EF_hand_dom"/>
</dbReference>
<dbReference type="EMBL" id="JARQWQ010000048">
    <property type="protein sequence ID" value="KAK2557632.1"/>
    <property type="molecule type" value="Genomic_DNA"/>
</dbReference>
<keyword evidence="2" id="KW-0106">Calcium</keyword>
<feature type="domain" description="EF-hand" evidence="3">
    <location>
        <begin position="122"/>
        <end position="157"/>
    </location>
</feature>
<dbReference type="FunFam" id="1.10.238.10:FF:000178">
    <property type="entry name" value="Calmodulin-2 A"/>
    <property type="match status" value="1"/>
</dbReference>
<dbReference type="GO" id="GO:0016460">
    <property type="term" value="C:myosin II complex"/>
    <property type="evidence" value="ECO:0007669"/>
    <property type="project" value="TreeGrafter"/>
</dbReference>
<evidence type="ECO:0000256" key="1">
    <source>
        <dbReference type="ARBA" id="ARBA00022737"/>
    </source>
</evidence>
<dbReference type="SMART" id="SM00054">
    <property type="entry name" value="EFh"/>
    <property type="match status" value="4"/>
</dbReference>
<evidence type="ECO:0000256" key="2">
    <source>
        <dbReference type="ARBA" id="ARBA00022837"/>
    </source>
</evidence>
<sequence>VFDASTSLNLPVIAFLQKAAASQRVVKMSALILETTDEELKAKWAGFSEKEKKVFREAFELFDHDGSGFITTDEIGVVMRRLGQNPSPKELENMVRDVDADGSGHIDFNEFLVMMSQTQEKHHQAELRQAFRLFDADGDGFITRDDLKRVMRNCGESLTNAELETMFTKADINKDNLVDLKEFTRIVSNE</sequence>
<dbReference type="GO" id="GO:0005509">
    <property type="term" value="F:calcium ion binding"/>
    <property type="evidence" value="ECO:0007669"/>
    <property type="project" value="InterPro"/>
</dbReference>
<accession>A0AAD9QAC6</accession>